<reference evidence="1 2" key="1">
    <citation type="submission" date="2024-02" db="EMBL/GenBank/DDBJ databases">
        <authorList>
            <person name="Chen Y."/>
            <person name="Shah S."/>
            <person name="Dougan E. K."/>
            <person name="Thang M."/>
            <person name="Chan C."/>
        </authorList>
    </citation>
    <scope>NUCLEOTIDE SEQUENCE [LARGE SCALE GENOMIC DNA]</scope>
</reference>
<dbReference type="Gene3D" id="2.130.10.10">
    <property type="entry name" value="YVTN repeat-like/Quinoprotein amine dehydrogenase"/>
    <property type="match status" value="1"/>
</dbReference>
<name>A0ABP0N9D5_9DINO</name>
<organism evidence="1 2">
    <name type="scientific">Durusdinium trenchii</name>
    <dbReference type="NCBI Taxonomy" id="1381693"/>
    <lineage>
        <taxon>Eukaryota</taxon>
        <taxon>Sar</taxon>
        <taxon>Alveolata</taxon>
        <taxon>Dinophyceae</taxon>
        <taxon>Suessiales</taxon>
        <taxon>Symbiodiniaceae</taxon>
        <taxon>Durusdinium</taxon>
    </lineage>
</organism>
<evidence type="ECO:0000313" key="1">
    <source>
        <dbReference type="EMBL" id="CAK9060400.1"/>
    </source>
</evidence>
<accession>A0ABP0N9D5</accession>
<dbReference type="InterPro" id="IPR015943">
    <property type="entry name" value="WD40/YVTN_repeat-like_dom_sf"/>
</dbReference>
<gene>
    <name evidence="1" type="ORF">SCF082_LOCUS31815</name>
</gene>
<sequence>GSDPTASAPALRAAVVQLALHEPSCSLAELVGVLTGACDEQTWRSLGPTLATCLAEELLLVDTPPPRLLHLLQLMLELDWVQAPGVVAMVEELVTSWLEEGHEGVPATLALLECTLRKQPRSLRLAGAPQLSRLLVDRHMAVKDAFPALAEETEAALCGQRAADSEGEGDGAAPGPVLFHAVEDLPTHGGAPEGLLPFAVLPTVVSDSRHMGLLVAGAQGILEEWDLDTGLRSDRLCVAEDADAAYQGDVVSLAAPKWSPPEVLVAAVNGVEDAGLAVLRREAEVWQLESPWPRSTEGTGWRHLARVSRAEFLQSSSSVLVMGQTSVLGSHEVGLYDVALPSPKPLTACLGHWDFVTDLCSISSQSFASVALDGSLLLWDLRSVGPSSKGGFGANGAPNALCSIAFCRQMLLTGGVQGELSLFDVRKLAEPLGHPPTTLRGAVVRLQLWPSEEQLVAAVASAEEGLSALTVGGRCGLGVLHAARFMPALEEPRLFYDVAAAGCFGAGPGSLLFGCSDGNLAIGFNLAPPSRGEQPSSPASFRLRRPTDAWGASHLRRRRADADVESETRLRGLALGWYAIQVEATVESMLAADDECQGNDQCALNALQFRANEGDGLDAASNETAELAAELNQTSKLWRLYHVTSPSIGPKILKEGFRSGHAGWCGAAIYFGNTAQETKWKAVGQDSHQGYLIEAMVDPGHVKKMPWNCYTSTHCIDSHPGLQGHVSCLSRHYYGNELRGQGYDSIVFNPGDGNEIVIYDKHRVKSMRHIPMP</sequence>
<dbReference type="Proteomes" id="UP001642464">
    <property type="component" value="Unassembled WGS sequence"/>
</dbReference>
<dbReference type="SUPFAM" id="SSF56399">
    <property type="entry name" value="ADP-ribosylation"/>
    <property type="match status" value="1"/>
</dbReference>
<evidence type="ECO:0000313" key="2">
    <source>
        <dbReference type="Proteomes" id="UP001642464"/>
    </source>
</evidence>
<dbReference type="Gene3D" id="3.90.228.10">
    <property type="match status" value="1"/>
</dbReference>
<dbReference type="EMBL" id="CAXAMM010027224">
    <property type="protein sequence ID" value="CAK9060400.1"/>
    <property type="molecule type" value="Genomic_DNA"/>
</dbReference>
<feature type="non-terminal residue" evidence="1">
    <location>
        <position position="1"/>
    </location>
</feature>
<comment type="caution">
    <text evidence="1">The sequence shown here is derived from an EMBL/GenBank/DDBJ whole genome shotgun (WGS) entry which is preliminary data.</text>
</comment>
<protein>
    <submittedName>
        <fullName evidence="1">Copia protein</fullName>
    </submittedName>
</protein>
<dbReference type="SUPFAM" id="SSF50978">
    <property type="entry name" value="WD40 repeat-like"/>
    <property type="match status" value="1"/>
</dbReference>
<dbReference type="InterPro" id="IPR036322">
    <property type="entry name" value="WD40_repeat_dom_sf"/>
</dbReference>
<proteinExistence type="predicted"/>
<keyword evidence="2" id="KW-1185">Reference proteome</keyword>